<evidence type="ECO:0000313" key="1">
    <source>
        <dbReference type="EMBL" id="JAH59439.1"/>
    </source>
</evidence>
<protein>
    <submittedName>
        <fullName evidence="1">Uncharacterized protein</fullName>
    </submittedName>
</protein>
<name>A0A0E9U0K9_ANGAN</name>
<proteinExistence type="predicted"/>
<reference evidence="1" key="2">
    <citation type="journal article" date="2015" name="Fish Shellfish Immunol.">
        <title>Early steps in the European eel (Anguilla anguilla)-Vibrio vulnificus interaction in the gills: Role of the RtxA13 toxin.</title>
        <authorList>
            <person name="Callol A."/>
            <person name="Pajuelo D."/>
            <person name="Ebbesson L."/>
            <person name="Teles M."/>
            <person name="MacKenzie S."/>
            <person name="Amaro C."/>
        </authorList>
    </citation>
    <scope>NUCLEOTIDE SEQUENCE</scope>
</reference>
<sequence>MELFSEQCF</sequence>
<dbReference type="EMBL" id="GBXM01049138">
    <property type="protein sequence ID" value="JAH59439.1"/>
    <property type="molecule type" value="Transcribed_RNA"/>
</dbReference>
<accession>A0A0E9U0K9</accession>
<organism evidence="1">
    <name type="scientific">Anguilla anguilla</name>
    <name type="common">European freshwater eel</name>
    <name type="synonym">Muraena anguilla</name>
    <dbReference type="NCBI Taxonomy" id="7936"/>
    <lineage>
        <taxon>Eukaryota</taxon>
        <taxon>Metazoa</taxon>
        <taxon>Chordata</taxon>
        <taxon>Craniata</taxon>
        <taxon>Vertebrata</taxon>
        <taxon>Euteleostomi</taxon>
        <taxon>Actinopterygii</taxon>
        <taxon>Neopterygii</taxon>
        <taxon>Teleostei</taxon>
        <taxon>Anguilliformes</taxon>
        <taxon>Anguillidae</taxon>
        <taxon>Anguilla</taxon>
    </lineage>
</organism>
<reference evidence="1" key="1">
    <citation type="submission" date="2014-11" db="EMBL/GenBank/DDBJ databases">
        <authorList>
            <person name="Amaro Gonzalez C."/>
        </authorList>
    </citation>
    <scope>NUCLEOTIDE SEQUENCE</scope>
</reference>